<evidence type="ECO:0000256" key="1">
    <source>
        <dbReference type="ARBA" id="ARBA00022490"/>
    </source>
</evidence>
<dbReference type="InterPro" id="IPR006641">
    <property type="entry name" value="YqgF/RNaseH-like_dom"/>
</dbReference>
<dbReference type="GO" id="GO:0005829">
    <property type="term" value="C:cytosol"/>
    <property type="evidence" value="ECO:0007669"/>
    <property type="project" value="TreeGrafter"/>
</dbReference>
<keyword evidence="3 5" id="KW-0540">Nuclease</keyword>
<proteinExistence type="inferred from homology"/>
<dbReference type="Proteomes" id="UP000290985">
    <property type="component" value="Chromosome"/>
</dbReference>
<dbReference type="HAMAP" id="MF_00651">
    <property type="entry name" value="Nuclease_YqgF"/>
    <property type="match status" value="1"/>
</dbReference>
<evidence type="ECO:0000313" key="8">
    <source>
        <dbReference type="Proteomes" id="UP000290985"/>
    </source>
</evidence>
<organism evidence="7 8">
    <name type="scientific">Mycoplasmopsis citelli</name>
    <dbReference type="NCBI Taxonomy" id="171281"/>
    <lineage>
        <taxon>Bacteria</taxon>
        <taxon>Bacillati</taxon>
        <taxon>Mycoplasmatota</taxon>
        <taxon>Mycoplasmoidales</taxon>
        <taxon>Metamycoplasmataceae</taxon>
        <taxon>Mycoplasmopsis</taxon>
    </lineage>
</organism>
<reference evidence="7 8" key="1">
    <citation type="submission" date="2019-01" db="EMBL/GenBank/DDBJ databases">
        <authorList>
            <consortium name="Pathogen Informatics"/>
        </authorList>
    </citation>
    <scope>NUCLEOTIDE SEQUENCE [LARGE SCALE GENOMIC DNA]</scope>
    <source>
        <strain evidence="7 8">NCTC10181</strain>
    </source>
</reference>
<sequence length="140" mass="16212">MDLGTKSCGFAITDESEIIATSLENFLMEEGDFQAVINKIREYTKEYKIDGFILGYPIKISGEKSQRTFMVENFKQLLKKNFNIPIMLINEQYSTKKAQEIMISAGLNAKKRKGFKDKLAAQIILQDYLQYYKDKWGKND</sequence>
<dbReference type="PANTHER" id="PTHR33317">
    <property type="entry name" value="POLYNUCLEOTIDYL TRANSFERASE, RIBONUCLEASE H-LIKE SUPERFAMILY PROTEIN"/>
    <property type="match status" value="1"/>
</dbReference>
<dbReference type="SUPFAM" id="SSF53098">
    <property type="entry name" value="Ribonuclease H-like"/>
    <property type="match status" value="1"/>
</dbReference>
<keyword evidence="4 5" id="KW-0378">Hydrolase</keyword>
<dbReference type="GO" id="GO:0000967">
    <property type="term" value="P:rRNA 5'-end processing"/>
    <property type="evidence" value="ECO:0007669"/>
    <property type="project" value="UniProtKB-UniRule"/>
</dbReference>
<evidence type="ECO:0000256" key="3">
    <source>
        <dbReference type="ARBA" id="ARBA00022722"/>
    </source>
</evidence>
<dbReference type="CDD" id="cd16964">
    <property type="entry name" value="YqgF"/>
    <property type="match status" value="1"/>
</dbReference>
<dbReference type="KEGG" id="mcit:NCTC10181_00811"/>
<dbReference type="PANTHER" id="PTHR33317:SF4">
    <property type="entry name" value="POLYNUCLEOTIDYL TRANSFERASE, RIBONUCLEASE H-LIKE SUPERFAMILY PROTEIN"/>
    <property type="match status" value="1"/>
</dbReference>
<protein>
    <recommendedName>
        <fullName evidence="5">Putative pre-16S rRNA nuclease</fullName>
        <ecNumber evidence="5">3.1.-.-</ecNumber>
    </recommendedName>
</protein>
<dbReference type="GO" id="GO:0004518">
    <property type="term" value="F:nuclease activity"/>
    <property type="evidence" value="ECO:0007669"/>
    <property type="project" value="UniProtKB-KW"/>
</dbReference>
<accession>A0A449B2Z8</accession>
<dbReference type="InterPro" id="IPR005227">
    <property type="entry name" value="YqgF"/>
</dbReference>
<dbReference type="SMART" id="SM00732">
    <property type="entry name" value="YqgFc"/>
    <property type="match status" value="1"/>
</dbReference>
<comment type="function">
    <text evidence="5">Could be a nuclease involved in processing of the 5'-end of pre-16S rRNA.</text>
</comment>
<dbReference type="Pfam" id="PF03652">
    <property type="entry name" value="RuvX"/>
    <property type="match status" value="1"/>
</dbReference>
<feature type="domain" description="YqgF/RNase H-like" evidence="6">
    <location>
        <begin position="2"/>
        <end position="98"/>
    </location>
</feature>
<dbReference type="GO" id="GO:0016788">
    <property type="term" value="F:hydrolase activity, acting on ester bonds"/>
    <property type="evidence" value="ECO:0007669"/>
    <property type="project" value="UniProtKB-UniRule"/>
</dbReference>
<evidence type="ECO:0000259" key="6">
    <source>
        <dbReference type="SMART" id="SM00732"/>
    </source>
</evidence>
<dbReference type="InterPro" id="IPR012337">
    <property type="entry name" value="RNaseH-like_sf"/>
</dbReference>
<keyword evidence="1 5" id="KW-0963">Cytoplasm</keyword>
<evidence type="ECO:0000256" key="4">
    <source>
        <dbReference type="ARBA" id="ARBA00022801"/>
    </source>
</evidence>
<evidence type="ECO:0000313" key="7">
    <source>
        <dbReference type="EMBL" id="VEU74941.1"/>
    </source>
</evidence>
<dbReference type="NCBIfam" id="TIGR00250">
    <property type="entry name" value="RNAse_H_YqgF"/>
    <property type="match status" value="1"/>
</dbReference>
<dbReference type="EC" id="3.1.-.-" evidence="5"/>
<evidence type="ECO:0000256" key="2">
    <source>
        <dbReference type="ARBA" id="ARBA00022517"/>
    </source>
</evidence>
<dbReference type="EMBL" id="LR215036">
    <property type="protein sequence ID" value="VEU74941.1"/>
    <property type="molecule type" value="Genomic_DNA"/>
</dbReference>
<evidence type="ECO:0000256" key="5">
    <source>
        <dbReference type="HAMAP-Rule" id="MF_00651"/>
    </source>
</evidence>
<comment type="subcellular location">
    <subcellularLocation>
        <location evidence="5">Cytoplasm</location>
    </subcellularLocation>
</comment>
<name>A0A449B2Z8_9BACT</name>
<keyword evidence="8" id="KW-1185">Reference proteome</keyword>
<gene>
    <name evidence="7" type="primary">yrrK</name>
    <name evidence="7" type="ORF">NCTC10181_00811</name>
</gene>
<comment type="similarity">
    <text evidence="5">Belongs to the YqgF HJR family.</text>
</comment>
<dbReference type="AlphaFoldDB" id="A0A449B2Z8"/>
<keyword evidence="2 5" id="KW-0690">Ribosome biogenesis</keyword>
<dbReference type="InterPro" id="IPR037027">
    <property type="entry name" value="YqgF/RNaseH-like_dom_sf"/>
</dbReference>
<dbReference type="Gene3D" id="3.30.420.140">
    <property type="entry name" value="YqgF/RNase H-like domain"/>
    <property type="match status" value="1"/>
</dbReference>